<dbReference type="EMBL" id="MGFK01000018">
    <property type="protein sequence ID" value="OGM04194.1"/>
    <property type="molecule type" value="Genomic_DNA"/>
</dbReference>
<evidence type="ECO:0000256" key="1">
    <source>
        <dbReference type="ARBA" id="ARBA00004651"/>
    </source>
</evidence>
<dbReference type="InterPro" id="IPR003593">
    <property type="entry name" value="AAA+_ATPase"/>
</dbReference>
<evidence type="ECO:0008006" key="13">
    <source>
        <dbReference type="Google" id="ProtNLM"/>
    </source>
</evidence>
<evidence type="ECO:0000256" key="6">
    <source>
        <dbReference type="ARBA" id="ARBA00022989"/>
    </source>
</evidence>
<feature type="domain" description="ABC transporter" evidence="9">
    <location>
        <begin position="335"/>
        <end position="570"/>
    </location>
</feature>
<accession>A0A1F7WMY2</accession>
<dbReference type="Gene3D" id="3.40.50.300">
    <property type="entry name" value="P-loop containing nucleotide triphosphate hydrolases"/>
    <property type="match status" value="1"/>
</dbReference>
<dbReference type="PANTHER" id="PTHR24221">
    <property type="entry name" value="ATP-BINDING CASSETTE SUB-FAMILY B"/>
    <property type="match status" value="1"/>
</dbReference>
<dbReference type="InterPro" id="IPR036640">
    <property type="entry name" value="ABC1_TM_sf"/>
</dbReference>
<dbReference type="Pfam" id="PF00664">
    <property type="entry name" value="ABC_membrane"/>
    <property type="match status" value="1"/>
</dbReference>
<dbReference type="InterPro" id="IPR011527">
    <property type="entry name" value="ABC1_TM_dom"/>
</dbReference>
<dbReference type="AlphaFoldDB" id="A0A1F7WMY2"/>
<proteinExistence type="predicted"/>
<protein>
    <recommendedName>
        <fullName evidence="13">ABC transporter ATP-binding protein</fullName>
    </recommendedName>
</protein>
<dbReference type="GO" id="GO:0005524">
    <property type="term" value="F:ATP binding"/>
    <property type="evidence" value="ECO:0007669"/>
    <property type="project" value="UniProtKB-KW"/>
</dbReference>
<organism evidence="11 12">
    <name type="scientific">Candidatus Woesebacteria bacterium GWA1_42_12</name>
    <dbReference type="NCBI Taxonomy" id="1802472"/>
    <lineage>
        <taxon>Bacteria</taxon>
        <taxon>Candidatus Woeseibacteriota</taxon>
    </lineage>
</organism>
<dbReference type="SMART" id="SM00382">
    <property type="entry name" value="AAA"/>
    <property type="match status" value="1"/>
</dbReference>
<keyword evidence="2" id="KW-0813">Transport</keyword>
<keyword evidence="4" id="KW-0547">Nucleotide-binding</keyword>
<dbReference type="PROSITE" id="PS50929">
    <property type="entry name" value="ABC_TM1F"/>
    <property type="match status" value="1"/>
</dbReference>
<name>A0A1F7WMY2_9BACT</name>
<feature type="transmembrane region" description="Helical" evidence="8">
    <location>
        <begin position="268"/>
        <end position="287"/>
    </location>
</feature>
<evidence type="ECO:0000313" key="12">
    <source>
        <dbReference type="Proteomes" id="UP000177091"/>
    </source>
</evidence>
<keyword evidence="7 8" id="KW-0472">Membrane</keyword>
<evidence type="ECO:0000313" key="11">
    <source>
        <dbReference type="EMBL" id="OGM04194.1"/>
    </source>
</evidence>
<evidence type="ECO:0000256" key="7">
    <source>
        <dbReference type="ARBA" id="ARBA00023136"/>
    </source>
</evidence>
<evidence type="ECO:0000259" key="9">
    <source>
        <dbReference type="PROSITE" id="PS50893"/>
    </source>
</evidence>
<dbReference type="PROSITE" id="PS50893">
    <property type="entry name" value="ABC_TRANSPORTER_2"/>
    <property type="match status" value="1"/>
</dbReference>
<dbReference type="SUPFAM" id="SSF52540">
    <property type="entry name" value="P-loop containing nucleoside triphosphate hydrolases"/>
    <property type="match status" value="1"/>
</dbReference>
<gene>
    <name evidence="11" type="ORF">A2112_00310</name>
</gene>
<dbReference type="Proteomes" id="UP000177091">
    <property type="component" value="Unassembled WGS sequence"/>
</dbReference>
<evidence type="ECO:0000259" key="10">
    <source>
        <dbReference type="PROSITE" id="PS50929"/>
    </source>
</evidence>
<keyword evidence="5" id="KW-0067">ATP-binding</keyword>
<evidence type="ECO:0000256" key="2">
    <source>
        <dbReference type="ARBA" id="ARBA00022448"/>
    </source>
</evidence>
<feature type="transmembrane region" description="Helical" evidence="8">
    <location>
        <begin position="158"/>
        <end position="181"/>
    </location>
</feature>
<feature type="transmembrane region" description="Helical" evidence="8">
    <location>
        <begin position="57"/>
        <end position="79"/>
    </location>
</feature>
<dbReference type="GO" id="GO:0005886">
    <property type="term" value="C:plasma membrane"/>
    <property type="evidence" value="ECO:0007669"/>
    <property type="project" value="UniProtKB-SubCell"/>
</dbReference>
<dbReference type="GO" id="GO:0140359">
    <property type="term" value="F:ABC-type transporter activity"/>
    <property type="evidence" value="ECO:0007669"/>
    <property type="project" value="InterPro"/>
</dbReference>
<evidence type="ECO:0000256" key="3">
    <source>
        <dbReference type="ARBA" id="ARBA00022692"/>
    </source>
</evidence>
<dbReference type="PANTHER" id="PTHR24221:SF503">
    <property type="entry name" value="MITOCHONDRIAL POTASSIUM CHANNEL ATP-BINDING SUBUNIT"/>
    <property type="match status" value="1"/>
</dbReference>
<feature type="domain" description="ABC transmembrane type-1" evidence="10">
    <location>
        <begin position="23"/>
        <end position="301"/>
    </location>
</feature>
<evidence type="ECO:0000256" key="8">
    <source>
        <dbReference type="SAM" id="Phobius"/>
    </source>
</evidence>
<dbReference type="SUPFAM" id="SSF90123">
    <property type="entry name" value="ABC transporter transmembrane region"/>
    <property type="match status" value="1"/>
</dbReference>
<dbReference type="InterPro" id="IPR017871">
    <property type="entry name" value="ABC_transporter-like_CS"/>
</dbReference>
<comment type="subcellular location">
    <subcellularLocation>
        <location evidence="1">Cell membrane</location>
        <topology evidence="1">Multi-pass membrane protein</topology>
    </subcellularLocation>
</comment>
<reference evidence="11 12" key="1">
    <citation type="journal article" date="2016" name="Nat. Commun.">
        <title>Thousands of microbial genomes shed light on interconnected biogeochemical processes in an aquifer system.</title>
        <authorList>
            <person name="Anantharaman K."/>
            <person name="Brown C.T."/>
            <person name="Hug L.A."/>
            <person name="Sharon I."/>
            <person name="Castelle C.J."/>
            <person name="Probst A.J."/>
            <person name="Thomas B.C."/>
            <person name="Singh A."/>
            <person name="Wilkins M.J."/>
            <person name="Karaoz U."/>
            <person name="Brodie E.L."/>
            <person name="Williams K.H."/>
            <person name="Hubbard S.S."/>
            <person name="Banfield J.F."/>
        </authorList>
    </citation>
    <scope>NUCLEOTIDE SEQUENCE [LARGE SCALE GENOMIC DNA]</scope>
</reference>
<dbReference type="Pfam" id="PF00005">
    <property type="entry name" value="ABC_tran"/>
    <property type="match status" value="1"/>
</dbReference>
<keyword evidence="3 8" id="KW-0812">Transmembrane</keyword>
<dbReference type="InterPro" id="IPR003439">
    <property type="entry name" value="ABC_transporter-like_ATP-bd"/>
</dbReference>
<feature type="transmembrane region" description="Helical" evidence="8">
    <location>
        <begin position="239"/>
        <end position="262"/>
    </location>
</feature>
<dbReference type="GO" id="GO:0016887">
    <property type="term" value="F:ATP hydrolysis activity"/>
    <property type="evidence" value="ECO:0007669"/>
    <property type="project" value="InterPro"/>
</dbReference>
<sequence>MLKILKTFYGFMLTKKLAFAGFILLVIIATALSNLSPYFYKIFVETIPTLNYEKLLSILLVFMLVRIASWLLGMFSYIAGDYVLIDASIDARIAIFKYVQDLDFAFHSEKSTGSLISAFKRGDGALWNLFHAIHHRMTEVAVSLVVMIYFFSTLDARIVLVIVISFLLTLVAIKFLIGLNVKRRALFNKKEDEISGIIVDNLINFETVKLFSKENWERNRLKSSFASWRKAGWDYFNSYRLIDVTIGIITNLTFFLIILMSLRFTVDFKFTIGDFVLVSGFIGIFFPRLWDLVWSFRDIAKSYADISKYFGILDNDIQVKDPKVPIKRRSVHGEIEYKKVHFSYKGRSKNAVNGLTLKIRQGQSIALVGRSGSGKTTLVKLLMRFYDLDGGKITIDGVNISAFTKRDLRSFIGVVPQEPILFNNTISFNIGYGKGRATLSEIKAAATLANIDTFIESLPKKYQTFVGERGIKLSGGQKQRLAIARMILSNPDIIIFDEATSQLDSESEKLIQEAFWKASKGKSTIIIAHRLSTVMRADKIVVMEKGKIKEIGSHGELLSKKESLYRHFWNLQIKLD</sequence>
<dbReference type="Gene3D" id="1.20.1560.10">
    <property type="entry name" value="ABC transporter type 1, transmembrane domain"/>
    <property type="match status" value="1"/>
</dbReference>
<keyword evidence="6 8" id="KW-1133">Transmembrane helix</keyword>
<dbReference type="PROSITE" id="PS00211">
    <property type="entry name" value="ABC_TRANSPORTER_1"/>
    <property type="match status" value="1"/>
</dbReference>
<dbReference type="InterPro" id="IPR027417">
    <property type="entry name" value="P-loop_NTPase"/>
</dbReference>
<dbReference type="FunFam" id="3.40.50.300:FF:000287">
    <property type="entry name" value="Multidrug ABC transporter ATP-binding protein"/>
    <property type="match status" value="1"/>
</dbReference>
<comment type="caution">
    <text evidence="11">The sequence shown here is derived from an EMBL/GenBank/DDBJ whole genome shotgun (WGS) entry which is preliminary data.</text>
</comment>
<evidence type="ECO:0000256" key="4">
    <source>
        <dbReference type="ARBA" id="ARBA00022741"/>
    </source>
</evidence>
<dbReference type="InterPro" id="IPR039421">
    <property type="entry name" value="Type_1_exporter"/>
</dbReference>
<evidence type="ECO:0000256" key="5">
    <source>
        <dbReference type="ARBA" id="ARBA00022840"/>
    </source>
</evidence>